<dbReference type="AlphaFoldDB" id="A0A1Y4P841"/>
<dbReference type="InterPro" id="IPR008767">
    <property type="entry name" value="Phage_SPP1_head-tail_adaptor"/>
</dbReference>
<dbReference type="InterPro" id="IPR038666">
    <property type="entry name" value="SSP1_head-tail_sf"/>
</dbReference>
<name>A0A1Y4P841_LIMRT</name>
<protein>
    <recommendedName>
        <fullName evidence="3">Head-tail adaptor protein</fullName>
    </recommendedName>
</protein>
<organism evidence="1 2">
    <name type="scientific">Limosilactobacillus reuteri</name>
    <name type="common">Lactobacillus reuteri</name>
    <dbReference type="NCBI Taxonomy" id="1598"/>
    <lineage>
        <taxon>Bacteria</taxon>
        <taxon>Bacillati</taxon>
        <taxon>Bacillota</taxon>
        <taxon>Bacilli</taxon>
        <taxon>Lactobacillales</taxon>
        <taxon>Lactobacillaceae</taxon>
        <taxon>Limosilactobacillus</taxon>
    </lineage>
</organism>
<proteinExistence type="predicted"/>
<dbReference type="Proteomes" id="UP000195868">
    <property type="component" value="Unassembled WGS sequence"/>
</dbReference>
<evidence type="ECO:0008006" key="3">
    <source>
        <dbReference type="Google" id="ProtNLM"/>
    </source>
</evidence>
<comment type="caution">
    <text evidence="1">The sequence shown here is derived from an EMBL/GenBank/DDBJ whole genome shotgun (WGS) entry which is preliminary data.</text>
</comment>
<evidence type="ECO:0000313" key="1">
    <source>
        <dbReference type="EMBL" id="OUN44367.1"/>
    </source>
</evidence>
<evidence type="ECO:0000313" key="2">
    <source>
        <dbReference type="Proteomes" id="UP000195868"/>
    </source>
</evidence>
<dbReference type="Gene3D" id="2.40.10.270">
    <property type="entry name" value="Bacteriophage SPP1 head-tail adaptor protein"/>
    <property type="match status" value="1"/>
</dbReference>
<sequence length="119" mass="13579">MLIMLNYDITRMKHKVEFDTTKTVTNPYSGVNESTTVPVMSLWCGEYTNTLNQTYTNLGNSVNADIVLAVRHNDQLNKQLQVKYKGKEYKIINIDSDDRLNAFDLITLQSKDGLSNNND</sequence>
<dbReference type="Pfam" id="PF05521">
    <property type="entry name" value="Phage_HCP"/>
    <property type="match status" value="1"/>
</dbReference>
<accession>A0A1Y4P841</accession>
<dbReference type="NCBIfam" id="TIGR01563">
    <property type="entry name" value="gp16_SPP1"/>
    <property type="match status" value="1"/>
</dbReference>
<gene>
    <name evidence="1" type="ORF">B5G22_09510</name>
</gene>
<dbReference type="EMBL" id="NFHN01000047">
    <property type="protein sequence ID" value="OUN44367.1"/>
    <property type="molecule type" value="Genomic_DNA"/>
</dbReference>
<reference evidence="2" key="1">
    <citation type="submission" date="2017-04" db="EMBL/GenBank/DDBJ databases">
        <title>Function of individual gut microbiota members based on whole genome sequencing of pure cultures obtained from chicken caecum.</title>
        <authorList>
            <person name="Medvecky M."/>
            <person name="Cejkova D."/>
            <person name="Polansky O."/>
            <person name="Karasova D."/>
            <person name="Kubasova T."/>
            <person name="Cizek A."/>
            <person name="Rychlik I."/>
        </authorList>
    </citation>
    <scope>NUCLEOTIDE SEQUENCE [LARGE SCALE GENOMIC DNA]</scope>
    <source>
        <strain evidence="2">An71</strain>
    </source>
</reference>